<keyword evidence="2" id="KW-1185">Reference proteome</keyword>
<accession>A0A0L1JQU6</accession>
<evidence type="ECO:0008006" key="3">
    <source>
        <dbReference type="Google" id="ProtNLM"/>
    </source>
</evidence>
<sequence length="225" mass="24012">MVVLSMLAIITLLFAVASARLVAGQRLAFADLTLARYAHRTQSLVDIALKTFGTGPGKVPFDQPLDLQWGDARVTLYLRDVAGLIDLNTAPADMLRRLAEASDLPVDRVAAFAAAREPMTRLQRVADFRRIVGASDEAMAVVSRVATVVSGRQGIDPDAAPIEVLEVLAGRSGTRADLALSLDRAWIAPPTDTTFRVLAVIDGAPERALGIVAFGAISDVVLELR</sequence>
<gene>
    <name evidence="1" type="ORF">ATO11_11450</name>
</gene>
<dbReference type="AlphaFoldDB" id="A0A0L1JQU6"/>
<dbReference type="Proteomes" id="UP000036938">
    <property type="component" value="Unassembled WGS sequence"/>
</dbReference>
<comment type="caution">
    <text evidence="1">The sequence shown here is derived from an EMBL/GenBank/DDBJ whole genome shotgun (WGS) entry which is preliminary data.</text>
</comment>
<evidence type="ECO:0000313" key="2">
    <source>
        <dbReference type="Proteomes" id="UP000036938"/>
    </source>
</evidence>
<reference evidence="1 2" key="1">
    <citation type="journal article" date="2015" name="Int. J. Syst. Evol. Microbiol.">
        <title>Aestuariivita atlantica sp. nov., isolated from deep sea sediment of the Atlantic Ocean.</title>
        <authorList>
            <person name="Li G."/>
            <person name="Lai Q."/>
            <person name="Du Y."/>
            <person name="Liu X."/>
            <person name="Sun F."/>
            <person name="Shao Z."/>
        </authorList>
    </citation>
    <scope>NUCLEOTIDE SEQUENCE [LARGE SCALE GENOMIC DNA]</scope>
    <source>
        <strain evidence="1 2">22II-S11-z3</strain>
    </source>
</reference>
<proteinExistence type="predicted"/>
<protein>
    <recommendedName>
        <fullName evidence="3">General secretion pathway protein GspK</fullName>
    </recommendedName>
</protein>
<evidence type="ECO:0000313" key="1">
    <source>
        <dbReference type="EMBL" id="KNG93783.1"/>
    </source>
</evidence>
<organism evidence="1 2">
    <name type="scientific">Pseudaestuariivita atlantica</name>
    <dbReference type="NCBI Taxonomy" id="1317121"/>
    <lineage>
        <taxon>Bacteria</taxon>
        <taxon>Pseudomonadati</taxon>
        <taxon>Pseudomonadota</taxon>
        <taxon>Alphaproteobacteria</taxon>
        <taxon>Rhodobacterales</taxon>
        <taxon>Paracoccaceae</taxon>
        <taxon>Pseudaestuariivita</taxon>
    </lineage>
</organism>
<dbReference type="EMBL" id="AQQZ01000004">
    <property type="protein sequence ID" value="KNG93783.1"/>
    <property type="molecule type" value="Genomic_DNA"/>
</dbReference>
<name>A0A0L1JQU6_9RHOB</name>